<dbReference type="EMBL" id="CAUYUJ010003804">
    <property type="protein sequence ID" value="CAK0806923.1"/>
    <property type="molecule type" value="Genomic_DNA"/>
</dbReference>
<organism evidence="2 3">
    <name type="scientific">Prorocentrum cordatum</name>
    <dbReference type="NCBI Taxonomy" id="2364126"/>
    <lineage>
        <taxon>Eukaryota</taxon>
        <taxon>Sar</taxon>
        <taxon>Alveolata</taxon>
        <taxon>Dinophyceae</taxon>
        <taxon>Prorocentrales</taxon>
        <taxon>Prorocentraceae</taxon>
        <taxon>Prorocentrum</taxon>
    </lineage>
</organism>
<reference evidence="2" key="1">
    <citation type="submission" date="2023-10" db="EMBL/GenBank/DDBJ databases">
        <authorList>
            <person name="Chen Y."/>
            <person name="Shah S."/>
            <person name="Dougan E. K."/>
            <person name="Thang M."/>
            <person name="Chan C."/>
        </authorList>
    </citation>
    <scope>NUCLEOTIDE SEQUENCE [LARGE SCALE GENOMIC DNA]</scope>
</reference>
<gene>
    <name evidence="2" type="ORF">PCOR1329_LOCUS12973</name>
</gene>
<feature type="non-terminal residue" evidence="2">
    <location>
        <position position="1379"/>
    </location>
</feature>
<proteinExistence type="predicted"/>
<dbReference type="PROSITE" id="PS50994">
    <property type="entry name" value="INTEGRASE"/>
    <property type="match status" value="1"/>
</dbReference>
<keyword evidence="3" id="KW-1185">Reference proteome</keyword>
<dbReference type="InterPro" id="IPR012337">
    <property type="entry name" value="RNaseH-like_sf"/>
</dbReference>
<comment type="caution">
    <text evidence="2">The sequence shown here is derived from an EMBL/GenBank/DDBJ whole genome shotgun (WGS) entry which is preliminary data.</text>
</comment>
<accession>A0ABN9QLE2</accession>
<dbReference type="Proteomes" id="UP001189429">
    <property type="component" value="Unassembled WGS sequence"/>
</dbReference>
<evidence type="ECO:0000259" key="1">
    <source>
        <dbReference type="PROSITE" id="PS50994"/>
    </source>
</evidence>
<feature type="non-terminal residue" evidence="2">
    <location>
        <position position="1"/>
    </location>
</feature>
<evidence type="ECO:0000313" key="2">
    <source>
        <dbReference type="EMBL" id="CAK0806923.1"/>
    </source>
</evidence>
<sequence length="1379" mass="154261">VIMVTEAAFSQSLCSALLSIAGIQELASHFAVRQRGAGSSTDKRVPTYFAKGKRLVDSKRKSIKKACSPEECDHPEEMSLLEGNRKGYDEVCLKRGARWERIPHCGEAPGGKKVKSEKNAEPVTAAVAQKPTVPACPVHAAPMEKVWDRYEKKYCYLCAIRGVYHLVERRGDVIGCLVYFGRLDDGSKTDIVITVAPANSDGFANGDLFGDHLGAGYMNGSSGQLDYIAEKRESDTTDRVDIFKVNTGAITSVLFDDEEQGVVSKGLRRELRRSLAKLSKKGADVTEVYSKPRVTQYCRHHGLQPGSALDLANGFDFAKEADRNWARGAIEKEKPLLLILSPPCKVWSRTRDLSNYRRDQDIVSSEEHEGLQHLEFSAALAREQHERGGLFLFEQPVYARSDHDQLVGSKYTGLAQEYTPQFCRAILRGLVKHLKGAGIIKHTEDEKNFVDIQPCFYQYSNVVEYIAEEYIPHIIDDFFQAVAEDQIQIGVYPALDTINEETAEGESLGAVLRSFRFNYVVGCGTFTVKTVMGLEFSFVHAICWGTNYQIVERISGSVSAQATWEAVQRSWHRHYRPPHILVVDQGTEFKAEFQDRAREYATLVHTINLRSPWGNGRTERPGGWWKSIFQKSETIEPCNNISEIDMLANFVTQAKNRFTNRSGFSPAQRVFSEDLRLPGCLLSDDVISPEMLHTTPSMEYQRAQAMRQAAMQSAVSLSDQQTMQKALKSRMRKEQEPLKDGEAVFIWERVAVRQPDGSIDYKVGWSGPATVVSTTQNGSTVFACMRGVLFKCARIQVRAATNEESMGAEIVNEMLHSFKERLNQVHQQRGFRDISGDGEPPQEDEVYDFTTGTYTNFNDAEKSDFIAMDEVWNYRRLESGPWRPVTGFDNDKPVAFSIEDSWACLSYRGNFYIMKAKAEAAEIKHNTISDDDWPQFIAAIAKGWNSVVGIKDPDIMEIERSCPVPQLVTPHIAMQALPAREFEANVGDVTTAFMQGDPSKRTKPLYAEPPPGGYLEALGVPPGSLIRLDREVYGLVSGMAAWRSTMVDRLSKLDYRMSIYDPCLFCLFNNEQHGKDYDYIVHGIVVLEVDDTLPGGNEKHIDKMNQLESMVKIGHWHNLYRDGPNSFAGRRFSQEKDFGFRIDMERYIKEKLNPIELERGRLSDSKGQPAEGEKGQLRAVIGGLGWVARQARPDEASTASLLQSSFCNAVMKDISDANSAVRRLKADPVLGLRINPIKPTEARVASVSDGSFDTDKETGASQGGFLVGITTKALSDNAEAPFSIMSWVSHKIKWVVGSTMAAESFSFSDALAEAEWIWSIWQETMWSDFDTSSRRRTSIPEREDPTVAVLKSDSTISVDPSVVSVVDAKSLFDNPVKET</sequence>
<dbReference type="InterPro" id="IPR001584">
    <property type="entry name" value="Integrase_cat-core"/>
</dbReference>
<dbReference type="InterPro" id="IPR036397">
    <property type="entry name" value="RNaseH_sf"/>
</dbReference>
<name>A0ABN9QLE2_9DINO</name>
<dbReference type="SUPFAM" id="SSF53098">
    <property type="entry name" value="Ribonuclease H-like"/>
    <property type="match status" value="1"/>
</dbReference>
<feature type="domain" description="Integrase catalytic" evidence="1">
    <location>
        <begin position="546"/>
        <end position="674"/>
    </location>
</feature>
<dbReference type="Gene3D" id="3.30.420.10">
    <property type="entry name" value="Ribonuclease H-like superfamily/Ribonuclease H"/>
    <property type="match status" value="1"/>
</dbReference>
<evidence type="ECO:0000313" key="3">
    <source>
        <dbReference type="Proteomes" id="UP001189429"/>
    </source>
</evidence>
<protein>
    <recommendedName>
        <fullName evidence="1">Integrase catalytic domain-containing protein</fullName>
    </recommendedName>
</protein>